<sequence length="143" mass="16382">MLSITDTKEINIAIDSEMASDKLVLFKFQSNNFKTNFYKIIDHLNNLKNENYLDEINTIVENFSKEEYFFSGKKAAILAENDEICEAINLILCKITKEKGFVVVAEVKILLSADLNIRALRRTQQLDSDNITNNILLDIINCD</sequence>
<proteinExistence type="predicted"/>
<evidence type="ECO:0000313" key="1">
    <source>
        <dbReference type="EMBL" id="CAG8851843.1"/>
    </source>
</evidence>
<protein>
    <submittedName>
        <fullName evidence="1">29100_t:CDS:1</fullName>
    </submittedName>
</protein>
<organism evidence="1 2">
    <name type="scientific">Gigaspora margarita</name>
    <dbReference type="NCBI Taxonomy" id="4874"/>
    <lineage>
        <taxon>Eukaryota</taxon>
        <taxon>Fungi</taxon>
        <taxon>Fungi incertae sedis</taxon>
        <taxon>Mucoromycota</taxon>
        <taxon>Glomeromycotina</taxon>
        <taxon>Glomeromycetes</taxon>
        <taxon>Diversisporales</taxon>
        <taxon>Gigasporaceae</taxon>
        <taxon>Gigaspora</taxon>
    </lineage>
</organism>
<evidence type="ECO:0000313" key="2">
    <source>
        <dbReference type="Proteomes" id="UP000789901"/>
    </source>
</evidence>
<feature type="non-terminal residue" evidence="1">
    <location>
        <position position="143"/>
    </location>
</feature>
<name>A0ABN7XA62_GIGMA</name>
<reference evidence="1 2" key="1">
    <citation type="submission" date="2021-06" db="EMBL/GenBank/DDBJ databases">
        <authorList>
            <person name="Kallberg Y."/>
            <person name="Tangrot J."/>
            <person name="Rosling A."/>
        </authorList>
    </citation>
    <scope>NUCLEOTIDE SEQUENCE [LARGE SCALE GENOMIC DNA]</scope>
    <source>
        <strain evidence="1 2">120-4 pot B 10/14</strain>
    </source>
</reference>
<dbReference type="Proteomes" id="UP000789901">
    <property type="component" value="Unassembled WGS sequence"/>
</dbReference>
<accession>A0ABN7XA62</accession>
<gene>
    <name evidence="1" type="ORF">GMARGA_LOCUS40942</name>
</gene>
<keyword evidence="2" id="KW-1185">Reference proteome</keyword>
<comment type="caution">
    <text evidence="1">The sequence shown here is derived from an EMBL/GenBank/DDBJ whole genome shotgun (WGS) entry which is preliminary data.</text>
</comment>
<dbReference type="EMBL" id="CAJVQB010108187">
    <property type="protein sequence ID" value="CAG8851843.1"/>
    <property type="molecule type" value="Genomic_DNA"/>
</dbReference>